<feature type="domain" description="Carrier" evidence="5">
    <location>
        <begin position="1686"/>
        <end position="1764"/>
    </location>
</feature>
<dbReference type="InterPro" id="IPR006162">
    <property type="entry name" value="Ppantetheine_attach_site"/>
</dbReference>
<dbReference type="PROSITE" id="PS00455">
    <property type="entry name" value="AMP_BINDING"/>
    <property type="match status" value="1"/>
</dbReference>
<dbReference type="InterPro" id="IPR036291">
    <property type="entry name" value="NAD(P)-bd_dom_sf"/>
</dbReference>
<evidence type="ECO:0000256" key="4">
    <source>
        <dbReference type="ARBA" id="ARBA00029454"/>
    </source>
</evidence>
<dbReference type="InterPro" id="IPR042099">
    <property type="entry name" value="ANL_N_sf"/>
</dbReference>
<dbReference type="InterPro" id="IPR009081">
    <property type="entry name" value="PP-bd_ACP"/>
</dbReference>
<dbReference type="InterPro" id="IPR010080">
    <property type="entry name" value="Thioester_reductase-like_dom"/>
</dbReference>
<dbReference type="Gene3D" id="3.40.50.720">
    <property type="entry name" value="NAD(P)-binding Rossmann-like Domain"/>
    <property type="match status" value="1"/>
</dbReference>
<protein>
    <recommendedName>
        <fullName evidence="5">Carrier domain-containing protein</fullName>
    </recommendedName>
</protein>
<name>A0A1V6RF33_9EURO</name>
<dbReference type="CDD" id="cd05918">
    <property type="entry name" value="A_NRPS_SidN3_like"/>
    <property type="match status" value="2"/>
</dbReference>
<dbReference type="EMBL" id="MDYP01000057">
    <property type="protein sequence ID" value="OQE00170.1"/>
    <property type="molecule type" value="Genomic_DNA"/>
</dbReference>
<evidence type="ECO:0000256" key="3">
    <source>
        <dbReference type="ARBA" id="ARBA00022598"/>
    </source>
</evidence>
<evidence type="ECO:0000313" key="7">
    <source>
        <dbReference type="Proteomes" id="UP000191518"/>
    </source>
</evidence>
<dbReference type="InterPro" id="IPR023213">
    <property type="entry name" value="CAT-like_dom_sf"/>
</dbReference>
<dbReference type="CDD" id="cd19545">
    <property type="entry name" value="FUM14_C_NRPS-like"/>
    <property type="match status" value="1"/>
</dbReference>
<dbReference type="Gene3D" id="3.30.300.30">
    <property type="match status" value="2"/>
</dbReference>
<organism evidence="6 7">
    <name type="scientific">Penicillium vulpinum</name>
    <dbReference type="NCBI Taxonomy" id="29845"/>
    <lineage>
        <taxon>Eukaryota</taxon>
        <taxon>Fungi</taxon>
        <taxon>Dikarya</taxon>
        <taxon>Ascomycota</taxon>
        <taxon>Pezizomycotina</taxon>
        <taxon>Eurotiomycetes</taxon>
        <taxon>Eurotiomycetidae</taxon>
        <taxon>Eurotiales</taxon>
        <taxon>Aspergillaceae</taxon>
        <taxon>Penicillium</taxon>
    </lineage>
</organism>
<dbReference type="InterPro" id="IPR000873">
    <property type="entry name" value="AMP-dep_synth/lig_dom"/>
</dbReference>
<comment type="caution">
    <text evidence="6">The sequence shown here is derived from an EMBL/GenBank/DDBJ whole genome shotgun (WGS) entry which is preliminary data.</text>
</comment>
<evidence type="ECO:0000256" key="2">
    <source>
        <dbReference type="ARBA" id="ARBA00022553"/>
    </source>
</evidence>
<dbReference type="SUPFAM" id="SSF56801">
    <property type="entry name" value="Acetyl-CoA synthetase-like"/>
    <property type="match status" value="2"/>
</dbReference>
<dbReference type="Pfam" id="PF00501">
    <property type="entry name" value="AMP-binding"/>
    <property type="match status" value="2"/>
</dbReference>
<dbReference type="NCBIfam" id="TIGR01746">
    <property type="entry name" value="Thioester-redct"/>
    <property type="match status" value="1"/>
</dbReference>
<dbReference type="InterPro" id="IPR045851">
    <property type="entry name" value="AMP-bd_C_sf"/>
</dbReference>
<dbReference type="GO" id="GO:0043041">
    <property type="term" value="P:amino acid activation for nonribosomal peptide biosynthetic process"/>
    <property type="evidence" value="ECO:0007669"/>
    <property type="project" value="TreeGrafter"/>
</dbReference>
<keyword evidence="1" id="KW-0596">Phosphopantetheine</keyword>
<dbReference type="Proteomes" id="UP000191518">
    <property type="component" value="Unassembled WGS sequence"/>
</dbReference>
<sequence length="2170" mass="241599">MSRTAERNESADVKMTDIGMVTQIDLQKIWTWNKVSPKPIERCVHEIFEEKAQDQPNSFAVCAWDGELLYKELDQLATKLANRLIELGVRPGLLIPLCFEKSMWTTVAMLGVLKAGGGFVMLDPLLPEQHLHRIVQQVKADLILSSFSTQALSSRLAQNVVPIDRAFFINLDIQANRCLPTVSPSSILYLNFTSGTTGAPKGVILTHSSYASALYYQAQHLGFTKESRIYDFSSYSFDASISQTFTALAAGACLCVPMEQDRMNKLAQSIASLRANVAVLTPSVAQLLDPKDTPTLQSMLFIAEPLHLRDINPWWGKVRVLNIYGPSECTPYSLINSNASCPQEATRIGIGAGQVTWVVNPDNHDHLLPLGTTGELLLEGPLVGEGYLNDPGRTAMAFIHDPVWLRRGTSKQQGRYRHCLYKTGDLVHYNEDGSLTYVGRKDTQVKIHGQRVELGQIEHHLHELMTEAERVMVDFIMPRGENSSKVLAAFIQIYPISENPKQPEPTYTTEMLQISTDIQDMLAQRLPGYMVPTMFFSIREVPITVTGKLDRRRLCQIGTSCFHEYMEKQIQTVKPQPSSPVGLELQKIMGRVLAIDSALVGLEDSFFRLGGDSIAAMRVVSEAQKAGIELTVLDVFKYPTLDRLVSRCQDVADKAPAKIPSFALLGDRCNKSMLLREIEGQYQLDPAMIEDAYPCTPLQEGLLSLSLKHPGEYMIQRTLKLHSTIETRDFCRAWEEMARNVVILRTRIVQCSGVGLLQLVLNEKIQWTHTIGLNEHLEEDKKRPMELGKPLARYTMVTDNTGLHRWFVWTLHHALYDGWSLPLMVDMVDRQYCGTLTQPTKREFKEFIKYIEEQDSERIADYWRNTLENCDCTPFPVLPSSVQRSVADSDITHQIPWLNTQPRDVTTTTLVRAALALLISCMTNSDSIVFGITTSGRGAPISGINELVGPTVATVPFYVKILRHQRVLDYLAAVQQQSTDIIPFEQFGLHRIAKTCPEAQQACMFQTLLIIQPQENTRSGGTLGVWEESYEPEWVNTFALALEVQIGMKRVNARFDSNVIKPWIVQALLEGLEFVMKQLDKAEFQQSIADIDFVTSQSLERIWDWNRTVPSPVKRYGHHMIEWQMQSQPMATAICSWDGELTYGELDRLSTTVADQIVKFGVGPYLLGPDILVPICSEKSKWTVVSMLGVLKSGAGFVLLDPSLPEPRLQSVVQQVGSKLLLSSQANIGLSLRLSEIVVQIGPDISQILNSVPSVSSYATSLTLLQPSSRMMYAVFTSGSTGVPKGVLVSHENFCSAVHYQLELLGFNRESRVLDFASYAFDAAIHNVVATLIAGGCLCIPSERDRNNIGNIMAIMRPTIVNLTPTVARLLDPVAVQGLRTLILLGEPVTTRDVERWQSHKIQIINAYGPAECTPISTINTIGSNTEEATRIGKGVGLVTWIVNPEDHDRLLPPGCTGELLLEGPLVGNGYMGDPGKTAEVFIEDPKWLLKGSDTQPGRHGRLYKTGDLVQYNDDGSLMFMGRKDSQVKIRGQRFELEEVEHHILDCLPKASQAVAEIVVPEGEENPRPVLVAFIQTSGNGMKINEKSTLVAKKYPAAADIKKKLEHHLPRYMVPTVFFSLPGLPLTATGKTNRRRLREIGRELLSVEGEHPFNASEEPLENESPRGRTILKTEQPAYELAQKLHSMRASWTRENLSFKEDESQQHQQIELNDVFLHSSGLDSVDMMELMSFISQNFHVQVGMQLLMNKATSIRSLAQYIVDSQAIGAQDHSVRHSLTCALISVDLAAEISRHDSKILSAQQRAVQRDIIASNDQPMDGDNKTFIVLLTGANGFIGTQILRQLLEHYQVSRVICLVRGDTDNAARQRTISAAVKALWWTNHHAEKLEVWQGDLALPRLGLDPMRWDSLTSGQAVNLIIHSGATVHWTKSYEVLEAANVGSTIELLLLAVGLPRMRFLYVTGGRPWNSYEELDVLKELSAVDAIAYSQTKFVAEAVVRRAARRSPSETNRLAVLNPGWVIGTPTEGFSNFNDYIWRLVATCIEIGAYNAAEADGWLTISDAATTATAIIDAALGKMVDIVAEKPPVDGMTWREFWAILEGMGYRLEARGMAEWLALVRADIEASDKRVAGSSRDKGSSTPLPLKLAVSRSAEYLVKIGFLPAPSNQVQETI</sequence>
<evidence type="ECO:0000313" key="6">
    <source>
        <dbReference type="EMBL" id="OQE00170.1"/>
    </source>
</evidence>
<evidence type="ECO:0000259" key="5">
    <source>
        <dbReference type="PROSITE" id="PS50075"/>
    </source>
</evidence>
<dbReference type="STRING" id="29845.A0A1V6RF33"/>
<dbReference type="SUPFAM" id="SSF51735">
    <property type="entry name" value="NAD(P)-binding Rossmann-fold domains"/>
    <property type="match status" value="1"/>
</dbReference>
<dbReference type="FunFam" id="3.30.300.30:FF:000015">
    <property type="entry name" value="Nonribosomal peptide synthase SidD"/>
    <property type="match status" value="2"/>
</dbReference>
<dbReference type="Gene3D" id="3.40.50.12780">
    <property type="entry name" value="N-terminal domain of ligase-like"/>
    <property type="match status" value="2"/>
</dbReference>
<dbReference type="InterPro" id="IPR001242">
    <property type="entry name" value="Condensation_dom"/>
</dbReference>
<gene>
    <name evidence="6" type="ORF">PENVUL_c057G01069</name>
</gene>
<dbReference type="PROSITE" id="PS00012">
    <property type="entry name" value="PHOSPHOPANTETHEINE"/>
    <property type="match status" value="1"/>
</dbReference>
<dbReference type="SMART" id="SM00823">
    <property type="entry name" value="PKS_PP"/>
    <property type="match status" value="1"/>
</dbReference>
<dbReference type="Gene3D" id="3.30.559.30">
    <property type="entry name" value="Nonribosomal peptide synthetase, condensation domain"/>
    <property type="match status" value="1"/>
</dbReference>
<dbReference type="PANTHER" id="PTHR45527">
    <property type="entry name" value="NONRIBOSOMAL PEPTIDE SYNTHETASE"/>
    <property type="match status" value="1"/>
</dbReference>
<dbReference type="SUPFAM" id="SSF47336">
    <property type="entry name" value="ACP-like"/>
    <property type="match status" value="2"/>
</dbReference>
<dbReference type="InterPro" id="IPR020845">
    <property type="entry name" value="AMP-binding_CS"/>
</dbReference>
<dbReference type="Gene3D" id="3.30.559.10">
    <property type="entry name" value="Chloramphenicol acetyltransferase-like domain"/>
    <property type="match status" value="1"/>
</dbReference>
<keyword evidence="2" id="KW-0597">Phosphoprotein</keyword>
<dbReference type="PROSITE" id="PS50075">
    <property type="entry name" value="CARRIER"/>
    <property type="match status" value="2"/>
</dbReference>
<dbReference type="InterPro" id="IPR020806">
    <property type="entry name" value="PKS_PP-bd"/>
</dbReference>
<dbReference type="FunFam" id="3.40.50.12780:FF:000014">
    <property type="entry name" value="Nonribosomal peptide synthetase 1"/>
    <property type="match status" value="2"/>
</dbReference>
<dbReference type="InterPro" id="IPR010071">
    <property type="entry name" value="AA_adenyl_dom"/>
</dbReference>
<dbReference type="GO" id="GO:0031177">
    <property type="term" value="F:phosphopantetheine binding"/>
    <property type="evidence" value="ECO:0007669"/>
    <property type="project" value="InterPro"/>
</dbReference>
<keyword evidence="7" id="KW-1185">Reference proteome</keyword>
<dbReference type="GO" id="GO:0044550">
    <property type="term" value="P:secondary metabolite biosynthetic process"/>
    <property type="evidence" value="ECO:0007669"/>
    <property type="project" value="TreeGrafter"/>
</dbReference>
<dbReference type="NCBIfam" id="TIGR01733">
    <property type="entry name" value="AA-adenyl-dom"/>
    <property type="match status" value="2"/>
</dbReference>
<dbReference type="GO" id="GO:0005737">
    <property type="term" value="C:cytoplasm"/>
    <property type="evidence" value="ECO:0007669"/>
    <property type="project" value="TreeGrafter"/>
</dbReference>
<dbReference type="Pfam" id="PF07993">
    <property type="entry name" value="NAD_binding_4"/>
    <property type="match status" value="1"/>
</dbReference>
<dbReference type="GO" id="GO:0016874">
    <property type="term" value="F:ligase activity"/>
    <property type="evidence" value="ECO:0007669"/>
    <property type="project" value="UniProtKB-KW"/>
</dbReference>
<accession>A0A1V6RF33</accession>
<dbReference type="Pfam" id="PF00668">
    <property type="entry name" value="Condensation"/>
    <property type="match status" value="1"/>
</dbReference>
<dbReference type="SUPFAM" id="SSF52777">
    <property type="entry name" value="CoA-dependent acyltransferases"/>
    <property type="match status" value="2"/>
</dbReference>
<comment type="similarity">
    <text evidence="4">Belongs to the NRP synthetase family.</text>
</comment>
<dbReference type="Gene3D" id="1.10.1200.10">
    <property type="entry name" value="ACP-like"/>
    <property type="match status" value="2"/>
</dbReference>
<keyword evidence="3" id="KW-0436">Ligase</keyword>
<dbReference type="InterPro" id="IPR013120">
    <property type="entry name" value="FAR_NAD-bd"/>
</dbReference>
<dbReference type="Pfam" id="PF00550">
    <property type="entry name" value="PP-binding"/>
    <property type="match status" value="2"/>
</dbReference>
<dbReference type="InterPro" id="IPR036736">
    <property type="entry name" value="ACP-like_sf"/>
</dbReference>
<proteinExistence type="inferred from homology"/>
<evidence type="ECO:0000256" key="1">
    <source>
        <dbReference type="ARBA" id="ARBA00022450"/>
    </source>
</evidence>
<dbReference type="PANTHER" id="PTHR45527:SF3">
    <property type="entry name" value="SIDEROPHORE SYNTHETASE (EUROFUNG)"/>
    <property type="match status" value="1"/>
</dbReference>
<reference evidence="7" key="1">
    <citation type="journal article" date="2017" name="Nat. Microbiol.">
        <title>Global analysis of biosynthetic gene clusters reveals vast potential of secondary metabolite production in Penicillium species.</title>
        <authorList>
            <person name="Nielsen J.C."/>
            <person name="Grijseels S."/>
            <person name="Prigent S."/>
            <person name="Ji B."/>
            <person name="Dainat J."/>
            <person name="Nielsen K.F."/>
            <person name="Frisvad J.C."/>
            <person name="Workman M."/>
            <person name="Nielsen J."/>
        </authorList>
    </citation>
    <scope>NUCLEOTIDE SEQUENCE [LARGE SCALE GENOMIC DNA]</scope>
    <source>
        <strain evidence="7">IBT 29486</strain>
    </source>
</reference>
<feature type="domain" description="Carrier" evidence="5">
    <location>
        <begin position="576"/>
        <end position="652"/>
    </location>
</feature>